<protein>
    <submittedName>
        <fullName evidence="2">Uncharacterized protein</fullName>
    </submittedName>
</protein>
<evidence type="ECO:0000256" key="1">
    <source>
        <dbReference type="SAM" id="MobiDB-lite"/>
    </source>
</evidence>
<evidence type="ECO:0000313" key="2">
    <source>
        <dbReference type="EMBL" id="KAF2131271.1"/>
    </source>
</evidence>
<organism evidence="2 3">
    <name type="scientific">Dothidotthia symphoricarpi CBS 119687</name>
    <dbReference type="NCBI Taxonomy" id="1392245"/>
    <lineage>
        <taxon>Eukaryota</taxon>
        <taxon>Fungi</taxon>
        <taxon>Dikarya</taxon>
        <taxon>Ascomycota</taxon>
        <taxon>Pezizomycotina</taxon>
        <taxon>Dothideomycetes</taxon>
        <taxon>Pleosporomycetidae</taxon>
        <taxon>Pleosporales</taxon>
        <taxon>Dothidotthiaceae</taxon>
        <taxon>Dothidotthia</taxon>
    </lineage>
</organism>
<dbReference type="EMBL" id="ML977502">
    <property type="protein sequence ID" value="KAF2131271.1"/>
    <property type="molecule type" value="Genomic_DNA"/>
</dbReference>
<dbReference type="RefSeq" id="XP_033525658.1">
    <property type="nucleotide sequence ID" value="XM_033662435.1"/>
</dbReference>
<proteinExistence type="predicted"/>
<dbReference type="GeneID" id="54402867"/>
<dbReference type="AlphaFoldDB" id="A0A6A6ALE2"/>
<feature type="region of interest" description="Disordered" evidence="1">
    <location>
        <begin position="1"/>
        <end position="28"/>
    </location>
</feature>
<keyword evidence="3" id="KW-1185">Reference proteome</keyword>
<evidence type="ECO:0000313" key="3">
    <source>
        <dbReference type="Proteomes" id="UP000799771"/>
    </source>
</evidence>
<name>A0A6A6ALE2_9PLEO</name>
<dbReference type="Proteomes" id="UP000799771">
    <property type="component" value="Unassembled WGS sequence"/>
</dbReference>
<gene>
    <name evidence="2" type="ORF">P153DRAFT_191561</name>
</gene>
<accession>A0A6A6ALE2</accession>
<reference evidence="2" key="1">
    <citation type="journal article" date="2020" name="Stud. Mycol.">
        <title>101 Dothideomycetes genomes: a test case for predicting lifestyles and emergence of pathogens.</title>
        <authorList>
            <person name="Haridas S."/>
            <person name="Albert R."/>
            <person name="Binder M."/>
            <person name="Bloem J."/>
            <person name="Labutti K."/>
            <person name="Salamov A."/>
            <person name="Andreopoulos B."/>
            <person name="Baker S."/>
            <person name="Barry K."/>
            <person name="Bills G."/>
            <person name="Bluhm B."/>
            <person name="Cannon C."/>
            <person name="Castanera R."/>
            <person name="Culley D."/>
            <person name="Daum C."/>
            <person name="Ezra D."/>
            <person name="Gonzalez J."/>
            <person name="Henrissat B."/>
            <person name="Kuo A."/>
            <person name="Liang C."/>
            <person name="Lipzen A."/>
            <person name="Lutzoni F."/>
            <person name="Magnuson J."/>
            <person name="Mondo S."/>
            <person name="Nolan M."/>
            <person name="Ohm R."/>
            <person name="Pangilinan J."/>
            <person name="Park H.-J."/>
            <person name="Ramirez L."/>
            <person name="Alfaro M."/>
            <person name="Sun H."/>
            <person name="Tritt A."/>
            <person name="Yoshinaga Y."/>
            <person name="Zwiers L.-H."/>
            <person name="Turgeon B."/>
            <person name="Goodwin S."/>
            <person name="Spatafora J."/>
            <person name="Crous P."/>
            <person name="Grigoriev I."/>
        </authorList>
    </citation>
    <scope>NUCLEOTIDE SEQUENCE</scope>
    <source>
        <strain evidence="2">CBS 119687</strain>
    </source>
</reference>
<sequence length="90" mass="10077">MSLLIALNPLSSSSHGHERGGGRGVTKLQPFQQGHWNIKIDETCKRGPARYYSLLKRVLAMLSRLESVNRFGLSRDRNAGLHDLELTTAF</sequence>